<comment type="caution">
    <text evidence="1">The sequence shown here is derived from an EMBL/GenBank/DDBJ whole genome shotgun (WGS) entry which is preliminary data.</text>
</comment>
<dbReference type="EMBL" id="JASBWS010000007">
    <property type="protein sequence ID" value="KAJ9114884.1"/>
    <property type="molecule type" value="Genomic_DNA"/>
</dbReference>
<sequence length="429" mass="48011">MTVRLSTISPEQRQALQKALDRFGEILPGCGLTVASDSEVVFDGRSGKFDALEKGSSARAAGKEDVLWFASTTKLITSVAYLQLVDKGILSLESVLSEYYPPLKEAMRRVFRGVDEQGQARWEPAASPVTLRMMLNQTSGFGMEFLEGVAGWKKHSGKGTGFVNSCKVENLIHTPIVEQPGVQFQYGNSAEWLGLILPHIVNQSTEDYMQEHIFKPLGMHNTTFYPFGSGFEDRLMPLRFLNGKSGQWEVLVGQMEGLTLPRSRVDIEYPVAGGGIYSTTTDYTKLLQELLRLFRIPEDQYPKNPLLTRRSVRSLFEGTLPESAKESVANVMNMRPPQEGDSAASGEWDWSTGMVVWSPKDGRRLGKDDQAEEGGWGRRTGSCGWFGAAGTMYFIDPQSNLTRNKCMRYYKDNRQNADNMDTSYDMRKP</sequence>
<protein>
    <submittedName>
        <fullName evidence="1">Uncharacterized protein</fullName>
    </submittedName>
</protein>
<accession>A0ACC2WUR1</accession>
<evidence type="ECO:0000313" key="1">
    <source>
        <dbReference type="EMBL" id="KAJ9114884.1"/>
    </source>
</evidence>
<keyword evidence="2" id="KW-1185">Reference proteome</keyword>
<gene>
    <name evidence="1" type="ORF">QFC20_001256</name>
</gene>
<proteinExistence type="predicted"/>
<reference evidence="1" key="1">
    <citation type="submission" date="2023-04" db="EMBL/GenBank/DDBJ databases">
        <title>Draft Genome sequencing of Naganishia species isolated from polar environments using Oxford Nanopore Technology.</title>
        <authorList>
            <person name="Leo P."/>
            <person name="Venkateswaran K."/>
        </authorList>
    </citation>
    <scope>NUCLEOTIDE SEQUENCE</scope>
    <source>
        <strain evidence="1">MNA-CCFEE 5262</strain>
    </source>
</reference>
<dbReference type="Proteomes" id="UP001230649">
    <property type="component" value="Unassembled WGS sequence"/>
</dbReference>
<evidence type="ECO:0000313" key="2">
    <source>
        <dbReference type="Proteomes" id="UP001230649"/>
    </source>
</evidence>
<name>A0ACC2WUR1_9TREE</name>
<organism evidence="1 2">
    <name type="scientific">Naganishia adeliensis</name>
    <dbReference type="NCBI Taxonomy" id="92952"/>
    <lineage>
        <taxon>Eukaryota</taxon>
        <taxon>Fungi</taxon>
        <taxon>Dikarya</taxon>
        <taxon>Basidiomycota</taxon>
        <taxon>Agaricomycotina</taxon>
        <taxon>Tremellomycetes</taxon>
        <taxon>Filobasidiales</taxon>
        <taxon>Filobasidiaceae</taxon>
        <taxon>Naganishia</taxon>
    </lineage>
</organism>